<reference evidence="2" key="1">
    <citation type="submission" date="2014-11" db="EMBL/GenBank/DDBJ databases">
        <authorList>
            <person name="Amaro Gonzalez C."/>
        </authorList>
    </citation>
    <scope>NUCLEOTIDE SEQUENCE</scope>
</reference>
<protein>
    <submittedName>
        <fullName evidence="2">Uncharacterized protein</fullName>
    </submittedName>
</protein>
<sequence>MSMKSDPSMGLPVNFRGEVHKRSKRVQQVHIDTTV</sequence>
<accession>A0A0E9UA35</accession>
<organism evidence="2">
    <name type="scientific">Anguilla anguilla</name>
    <name type="common">European freshwater eel</name>
    <name type="synonym">Muraena anguilla</name>
    <dbReference type="NCBI Taxonomy" id="7936"/>
    <lineage>
        <taxon>Eukaryota</taxon>
        <taxon>Metazoa</taxon>
        <taxon>Chordata</taxon>
        <taxon>Craniata</taxon>
        <taxon>Vertebrata</taxon>
        <taxon>Euteleostomi</taxon>
        <taxon>Actinopterygii</taxon>
        <taxon>Neopterygii</taxon>
        <taxon>Teleostei</taxon>
        <taxon>Anguilliformes</taxon>
        <taxon>Anguillidae</taxon>
        <taxon>Anguilla</taxon>
    </lineage>
</organism>
<feature type="region of interest" description="Disordered" evidence="1">
    <location>
        <begin position="1"/>
        <end position="35"/>
    </location>
</feature>
<name>A0A0E9UA35_ANGAN</name>
<proteinExistence type="predicted"/>
<evidence type="ECO:0000313" key="2">
    <source>
        <dbReference type="EMBL" id="JAH62716.1"/>
    </source>
</evidence>
<evidence type="ECO:0000256" key="1">
    <source>
        <dbReference type="SAM" id="MobiDB-lite"/>
    </source>
</evidence>
<reference evidence="2" key="2">
    <citation type="journal article" date="2015" name="Fish Shellfish Immunol.">
        <title>Early steps in the European eel (Anguilla anguilla)-Vibrio vulnificus interaction in the gills: Role of the RtxA13 toxin.</title>
        <authorList>
            <person name="Callol A."/>
            <person name="Pajuelo D."/>
            <person name="Ebbesson L."/>
            <person name="Teles M."/>
            <person name="MacKenzie S."/>
            <person name="Amaro C."/>
        </authorList>
    </citation>
    <scope>NUCLEOTIDE SEQUENCE</scope>
</reference>
<dbReference type="EMBL" id="GBXM01045861">
    <property type="protein sequence ID" value="JAH62716.1"/>
    <property type="molecule type" value="Transcribed_RNA"/>
</dbReference>
<dbReference type="AlphaFoldDB" id="A0A0E9UA35"/>